<dbReference type="EMBL" id="JABBWM010000101">
    <property type="protein sequence ID" value="KAG2090770.1"/>
    <property type="molecule type" value="Genomic_DNA"/>
</dbReference>
<dbReference type="GeneID" id="64694194"/>
<sequence length="134" mass="15216">QSTVRPLQNASLDDPCSKLNAAALHRLCEPHQAPLEINQLVAIRFAISEYFALEHSAQDTYERIRRFAGHCFVGDANEIPRYYQIERLIAEFTGVESIEHDMCPESCVAFTGPFSYIEHCPICGHCDRYDAIKL</sequence>
<protein>
    <submittedName>
        <fullName evidence="1">Uncharacterized protein</fullName>
    </submittedName>
</protein>
<proteinExistence type="predicted"/>
<dbReference type="Proteomes" id="UP000823399">
    <property type="component" value="Unassembled WGS sequence"/>
</dbReference>
<evidence type="ECO:0000313" key="1">
    <source>
        <dbReference type="EMBL" id="KAG2090770.1"/>
    </source>
</evidence>
<evidence type="ECO:0000313" key="2">
    <source>
        <dbReference type="Proteomes" id="UP000823399"/>
    </source>
</evidence>
<organism evidence="1 2">
    <name type="scientific">Suillus discolor</name>
    <dbReference type="NCBI Taxonomy" id="1912936"/>
    <lineage>
        <taxon>Eukaryota</taxon>
        <taxon>Fungi</taxon>
        <taxon>Dikarya</taxon>
        <taxon>Basidiomycota</taxon>
        <taxon>Agaricomycotina</taxon>
        <taxon>Agaricomycetes</taxon>
        <taxon>Agaricomycetidae</taxon>
        <taxon>Boletales</taxon>
        <taxon>Suillineae</taxon>
        <taxon>Suillaceae</taxon>
        <taxon>Suillus</taxon>
    </lineage>
</organism>
<feature type="non-terminal residue" evidence="1">
    <location>
        <position position="1"/>
    </location>
</feature>
<keyword evidence="2" id="KW-1185">Reference proteome</keyword>
<accession>A0A9P7EVN6</accession>
<dbReference type="OrthoDB" id="3261594at2759"/>
<dbReference type="RefSeq" id="XP_041286327.1">
    <property type="nucleotide sequence ID" value="XM_041431935.1"/>
</dbReference>
<reference evidence="1" key="1">
    <citation type="journal article" date="2020" name="New Phytol.">
        <title>Comparative genomics reveals dynamic genome evolution in host specialist ectomycorrhizal fungi.</title>
        <authorList>
            <person name="Lofgren L.A."/>
            <person name="Nguyen N.H."/>
            <person name="Vilgalys R."/>
            <person name="Ruytinx J."/>
            <person name="Liao H.L."/>
            <person name="Branco S."/>
            <person name="Kuo A."/>
            <person name="LaButti K."/>
            <person name="Lipzen A."/>
            <person name="Andreopoulos W."/>
            <person name="Pangilinan J."/>
            <person name="Riley R."/>
            <person name="Hundley H."/>
            <person name="Na H."/>
            <person name="Barry K."/>
            <person name="Grigoriev I.V."/>
            <person name="Stajich J.E."/>
            <person name="Kennedy P.G."/>
        </authorList>
    </citation>
    <scope>NUCLEOTIDE SEQUENCE</scope>
    <source>
        <strain evidence="1">FC423</strain>
    </source>
</reference>
<comment type="caution">
    <text evidence="1">The sequence shown here is derived from an EMBL/GenBank/DDBJ whole genome shotgun (WGS) entry which is preliminary data.</text>
</comment>
<name>A0A9P7EVN6_9AGAM</name>
<dbReference type="AlphaFoldDB" id="A0A9P7EVN6"/>
<gene>
    <name evidence="1" type="ORF">F5147DRAFT_586623</name>
</gene>